<sequence length="361" mass="40667">MRTAMWVSGLCVMGLHVASAADTPVIPASLGSCRVLTDDAARLQCYDTVTGRTPTQRIEANPAPAAKTNAPQAAPESSLDAVVKAVTPPPAEEPPSPLAKRWQLVAQTDRGPFVITPYRPTYILPLSYAGRRNVEPFQATFGEDEPYDAIEAKFQLSFMSKLWPEFLHPRGDLWFAYTQQSFWQSYNGEASAPFRETNYEPELIYSWKTNFKTLGLNSRLLNVSLDHQSNGRDDPVSRSWNRIIASALFDHGDDFALGLKGWWRLPEDESEDDNPDIEDYVGRAELWTFWTAGRNHYAVMLRNNLDLGDPRGALQLDWSIPLGHSPVRGYVQYFYGYGDGLIDYDFIANRLSVGFLLTDWM</sequence>
<comment type="subcellular location">
    <subcellularLocation>
        <location evidence="20">Cell outer membrane</location>
        <topology evidence="20">Multi-pass membrane protein</topology>
    </subcellularLocation>
    <text evidence="20">One of the very few enzymes located there.</text>
</comment>
<accession>A0A4Z0FCY3</accession>
<dbReference type="InterPro" id="IPR003187">
    <property type="entry name" value="PLipase_A1"/>
</dbReference>
<evidence type="ECO:0000256" key="17">
    <source>
        <dbReference type="ARBA" id="ARBA00023237"/>
    </source>
</evidence>
<feature type="chain" id="PRO_5021511541" description="Phospholipase A1" evidence="20">
    <location>
        <begin position="21"/>
        <end position="361"/>
    </location>
</feature>
<dbReference type="SUPFAM" id="SSF56931">
    <property type="entry name" value="Outer membrane phospholipase A (OMPLA)"/>
    <property type="match status" value="1"/>
</dbReference>
<evidence type="ECO:0000256" key="19">
    <source>
        <dbReference type="PIRSR" id="PIRSR603187-2"/>
    </source>
</evidence>
<evidence type="ECO:0000256" key="10">
    <source>
        <dbReference type="ARBA" id="ARBA00022723"/>
    </source>
</evidence>
<dbReference type="EC" id="3.1.1.32" evidence="5 20"/>
<dbReference type="AlphaFoldDB" id="A0A4Z0FCY3"/>
<dbReference type="GO" id="GO:0005509">
    <property type="term" value="F:calcium ion binding"/>
    <property type="evidence" value="ECO:0007669"/>
    <property type="project" value="TreeGrafter"/>
</dbReference>
<evidence type="ECO:0000256" key="5">
    <source>
        <dbReference type="ARBA" id="ARBA00013179"/>
    </source>
</evidence>
<evidence type="ECO:0000256" key="9">
    <source>
        <dbReference type="ARBA" id="ARBA00022692"/>
    </source>
</evidence>
<comment type="similarity">
    <text evidence="3 20">Belongs to the phospholipase A1 family.</text>
</comment>
<feature type="binding site" description="in dimeric form" evidence="19">
    <location>
        <position position="273"/>
    </location>
    <ligand>
        <name>Ca(2+)</name>
        <dbReference type="ChEBI" id="CHEBI:29108"/>
        <label>1</label>
    </ligand>
</feature>
<evidence type="ECO:0000256" key="16">
    <source>
        <dbReference type="ARBA" id="ARBA00023136"/>
    </source>
</evidence>
<keyword evidence="15 20" id="KW-0443">Lipid metabolism</keyword>
<evidence type="ECO:0000256" key="8">
    <source>
        <dbReference type="ARBA" id="ARBA00022452"/>
    </source>
</evidence>
<keyword evidence="13 19" id="KW-0106">Calcium</keyword>
<feature type="binding site" description="in dimeric form" evidence="19">
    <location>
        <position position="191"/>
    </location>
    <ligand>
        <name>Ca(2+)</name>
        <dbReference type="ChEBI" id="CHEBI:29108"/>
        <label>1</label>
    </ligand>
</feature>
<comment type="function">
    <text evidence="20">Hydrolysis of phosphatidylcholine with phospholipase A2 (EC 3.1.1.4) and phospholipase A1 (EC 3.1.1.32) activities.</text>
</comment>
<comment type="caution">
    <text evidence="21">The sequence shown here is derived from an EMBL/GenBank/DDBJ whole genome shotgun (WGS) entry which is preliminary data.</text>
</comment>
<comment type="catalytic activity">
    <reaction evidence="2 20">
        <text>a 1,2-diacyl-sn-glycero-3-phosphocholine + H2O = a 1-acyl-sn-glycero-3-phosphocholine + a fatty acid + H(+)</text>
        <dbReference type="Rhea" id="RHEA:15801"/>
        <dbReference type="ChEBI" id="CHEBI:15377"/>
        <dbReference type="ChEBI" id="CHEBI:15378"/>
        <dbReference type="ChEBI" id="CHEBI:28868"/>
        <dbReference type="ChEBI" id="CHEBI:57643"/>
        <dbReference type="ChEBI" id="CHEBI:58168"/>
        <dbReference type="EC" id="3.1.1.4"/>
    </reaction>
</comment>
<evidence type="ECO:0000256" key="2">
    <source>
        <dbReference type="ARBA" id="ARBA00001604"/>
    </source>
</evidence>
<evidence type="ECO:0000256" key="13">
    <source>
        <dbReference type="ARBA" id="ARBA00022837"/>
    </source>
</evidence>
<keyword evidence="22" id="KW-1185">Reference proteome</keyword>
<reference evidence="21 22" key="1">
    <citation type="journal article" date="2019" name="ISME J.">
        <title>Candidatus Macondimonas diazotrophica, a novel gammaproteobacterial genus dominating crude-oil-contaminated coastal sediments.</title>
        <authorList>
            <person name="Karthikeyan S."/>
            <person name="Konstantinidis K."/>
        </authorList>
    </citation>
    <scope>NUCLEOTIDE SEQUENCE [LARGE SCALE GENOMIC DNA]</scope>
    <source>
        <strain evidence="21 22">KTK01</strain>
    </source>
</reference>
<evidence type="ECO:0000256" key="15">
    <source>
        <dbReference type="ARBA" id="ARBA00023098"/>
    </source>
</evidence>
<keyword evidence="12 20" id="KW-0378">Hydrolase</keyword>
<feature type="binding site" description="in dimeric form" evidence="19">
    <location>
        <position position="237"/>
    </location>
    <ligand>
        <name>Ca(2+)</name>
        <dbReference type="ChEBI" id="CHEBI:29108"/>
        <label>1</label>
    </ligand>
</feature>
<evidence type="ECO:0000256" key="18">
    <source>
        <dbReference type="PIRSR" id="PIRSR603187-1"/>
    </source>
</evidence>
<evidence type="ECO:0000256" key="4">
    <source>
        <dbReference type="ARBA" id="ARBA00011702"/>
    </source>
</evidence>
<comment type="subunit">
    <text evidence="4 20">Homodimer; dimerization is reversible, and the dimeric form is the active one.</text>
</comment>
<dbReference type="CDD" id="cd00541">
    <property type="entry name" value="OMPLA"/>
    <property type="match status" value="1"/>
</dbReference>
<dbReference type="Gene3D" id="2.40.230.10">
    <property type="entry name" value="Phospholipase A1"/>
    <property type="match status" value="1"/>
</dbReference>
<dbReference type="GO" id="GO:0004623">
    <property type="term" value="F:phospholipase A2 activity"/>
    <property type="evidence" value="ECO:0007669"/>
    <property type="project" value="UniProtKB-EC"/>
</dbReference>
<evidence type="ECO:0000313" key="21">
    <source>
        <dbReference type="EMBL" id="TFZ83810.1"/>
    </source>
</evidence>
<protein>
    <recommendedName>
        <fullName evidence="7 20">Phospholipase A1</fullName>
        <ecNumber evidence="5 20">3.1.1.32</ecNumber>
        <ecNumber evidence="6 20">3.1.1.4</ecNumber>
    </recommendedName>
    <alternativeName>
        <fullName evidence="20">Phosphatidylcholine 1-acylhydrolase</fullName>
    </alternativeName>
</protein>
<dbReference type="EC" id="3.1.1.4" evidence="6 20"/>
<proteinExistence type="inferred from homology"/>
<evidence type="ECO:0000256" key="6">
    <source>
        <dbReference type="ARBA" id="ARBA00013278"/>
    </source>
</evidence>
<evidence type="ECO:0000256" key="12">
    <source>
        <dbReference type="ARBA" id="ARBA00022801"/>
    </source>
</evidence>
<name>A0A4Z0FCY3_9GAMM</name>
<evidence type="ECO:0000256" key="11">
    <source>
        <dbReference type="ARBA" id="ARBA00022729"/>
    </source>
</evidence>
<dbReference type="EMBL" id="SRIO01000002">
    <property type="protein sequence ID" value="TFZ83810.1"/>
    <property type="molecule type" value="Genomic_DNA"/>
</dbReference>
<keyword evidence="16" id="KW-0472">Membrane</keyword>
<comment type="catalytic activity">
    <reaction evidence="1 20">
        <text>a 1,2-diacyl-sn-glycero-3-phosphocholine + H2O = a 2-acyl-sn-glycero-3-phosphocholine + a fatty acid + H(+)</text>
        <dbReference type="Rhea" id="RHEA:18689"/>
        <dbReference type="ChEBI" id="CHEBI:15377"/>
        <dbReference type="ChEBI" id="CHEBI:15378"/>
        <dbReference type="ChEBI" id="CHEBI:28868"/>
        <dbReference type="ChEBI" id="CHEBI:57643"/>
        <dbReference type="ChEBI" id="CHEBI:57875"/>
        <dbReference type="EC" id="3.1.1.32"/>
    </reaction>
</comment>
<evidence type="ECO:0000256" key="1">
    <source>
        <dbReference type="ARBA" id="ARBA00000111"/>
    </source>
</evidence>
<evidence type="ECO:0000256" key="20">
    <source>
        <dbReference type="RuleBase" id="RU366027"/>
    </source>
</evidence>
<comment type="cofactor">
    <cofactor evidence="20">
        <name>Ca(2+)</name>
        <dbReference type="ChEBI" id="CHEBI:29108"/>
    </cofactor>
    <text evidence="20">Binds 1 Ca(2+) ion per monomer. In the dimeric form the Ca(2+) is bound by different amino acids with binding of each Ca(2+) shared with ligands coming from each monomer. The Ca(2+) ion may have a role in catalysis.</text>
</comment>
<dbReference type="PROSITE" id="PS51257">
    <property type="entry name" value="PROKAR_LIPOPROTEIN"/>
    <property type="match status" value="1"/>
</dbReference>
<dbReference type="PANTHER" id="PTHR40457:SF1">
    <property type="entry name" value="PHOSPHOLIPASE A1"/>
    <property type="match status" value="1"/>
</dbReference>
<dbReference type="PANTHER" id="PTHR40457">
    <property type="entry name" value="PHOSPHOLIPASE A1"/>
    <property type="match status" value="1"/>
</dbReference>
<feature type="signal peptide" evidence="20">
    <location>
        <begin position="1"/>
        <end position="20"/>
    </location>
</feature>
<keyword evidence="9" id="KW-0812">Transmembrane</keyword>
<evidence type="ECO:0000256" key="7">
    <source>
        <dbReference type="ARBA" id="ARBA00021726"/>
    </source>
</evidence>
<evidence type="ECO:0000313" key="22">
    <source>
        <dbReference type="Proteomes" id="UP000297890"/>
    </source>
</evidence>
<evidence type="ECO:0000256" key="3">
    <source>
        <dbReference type="ARBA" id="ARBA00010525"/>
    </source>
</evidence>
<dbReference type="GO" id="GO:0009279">
    <property type="term" value="C:cell outer membrane"/>
    <property type="evidence" value="ECO:0007669"/>
    <property type="project" value="UniProtKB-SubCell"/>
</dbReference>
<evidence type="ECO:0000256" key="14">
    <source>
        <dbReference type="ARBA" id="ARBA00022963"/>
    </source>
</evidence>
<dbReference type="RefSeq" id="WP_135280737.1">
    <property type="nucleotide sequence ID" value="NZ_SRIO01000002.1"/>
</dbReference>
<dbReference type="GO" id="GO:0016042">
    <property type="term" value="P:lipid catabolic process"/>
    <property type="evidence" value="ECO:0007669"/>
    <property type="project" value="UniProtKB-KW"/>
</dbReference>
<gene>
    <name evidence="21" type="ORF">E4680_02185</name>
</gene>
<keyword evidence="11 20" id="KW-0732">Signal</keyword>
<dbReference type="Proteomes" id="UP000297890">
    <property type="component" value="Unassembled WGS sequence"/>
</dbReference>
<keyword evidence="10 19" id="KW-0479">Metal-binding</keyword>
<dbReference type="InterPro" id="IPR036541">
    <property type="entry name" value="PLipase_A1_sf"/>
</dbReference>
<dbReference type="OrthoDB" id="188433at2"/>
<feature type="active site" description="Proton acceptor" evidence="18">
    <location>
        <position position="227"/>
    </location>
</feature>
<organism evidence="21 22">
    <name type="scientific">Candidatus Macondimonas diazotrophica</name>
    <dbReference type="NCBI Taxonomy" id="2305248"/>
    <lineage>
        <taxon>Bacteria</taxon>
        <taxon>Pseudomonadati</taxon>
        <taxon>Pseudomonadota</taxon>
        <taxon>Gammaproteobacteria</taxon>
        <taxon>Chromatiales</taxon>
        <taxon>Ectothiorhodospiraceae</taxon>
        <taxon>Candidatus Macondimonas</taxon>
    </lineage>
</organism>
<dbReference type="PRINTS" id="PR01486">
    <property type="entry name" value="PHPHLIPASEA1"/>
</dbReference>
<dbReference type="GO" id="GO:0008970">
    <property type="term" value="F:phospholipase A1 activity"/>
    <property type="evidence" value="ECO:0007669"/>
    <property type="project" value="UniProtKB-EC"/>
</dbReference>
<keyword evidence="14 20" id="KW-0442">Lipid degradation</keyword>
<feature type="active site" description="Nucleophile" evidence="18">
    <location>
        <position position="229"/>
    </location>
</feature>
<feature type="binding site" description="in dimeric form" evidence="19">
    <location>
        <position position="232"/>
    </location>
    <ligand>
        <name>Ca(2+)</name>
        <dbReference type="ChEBI" id="CHEBI:29108"/>
        <label>1</label>
    </ligand>
</feature>
<keyword evidence="8" id="KW-1134">Transmembrane beta strand</keyword>
<dbReference type="Pfam" id="PF02253">
    <property type="entry name" value="PLA1"/>
    <property type="match status" value="1"/>
</dbReference>
<keyword evidence="17 20" id="KW-0998">Cell outer membrane</keyword>